<dbReference type="InterPro" id="IPR003593">
    <property type="entry name" value="AAA+_ATPase"/>
</dbReference>
<dbReference type="GO" id="GO:0005634">
    <property type="term" value="C:nucleus"/>
    <property type="evidence" value="ECO:0007669"/>
    <property type="project" value="TreeGrafter"/>
</dbReference>
<dbReference type="InterPro" id="IPR003959">
    <property type="entry name" value="ATPase_AAA_core"/>
</dbReference>
<feature type="compositionally biased region" description="Basic and acidic residues" evidence="1">
    <location>
        <begin position="731"/>
        <end position="740"/>
    </location>
</feature>
<dbReference type="EMBL" id="JAATJU010022421">
    <property type="protein sequence ID" value="KAH0510698.1"/>
    <property type="molecule type" value="Genomic_DNA"/>
</dbReference>
<dbReference type="GO" id="GO:0061860">
    <property type="term" value="F:DNA clamp unloader activity"/>
    <property type="evidence" value="ECO:0007669"/>
    <property type="project" value="TreeGrafter"/>
</dbReference>
<evidence type="ECO:0000256" key="1">
    <source>
        <dbReference type="SAM" id="MobiDB-lite"/>
    </source>
</evidence>
<feature type="region of interest" description="Disordered" evidence="1">
    <location>
        <begin position="349"/>
        <end position="368"/>
    </location>
</feature>
<feature type="compositionally biased region" description="Polar residues" evidence="1">
    <location>
        <begin position="449"/>
        <end position="462"/>
    </location>
</feature>
<feature type="compositionally biased region" description="Basic and acidic residues" evidence="1">
    <location>
        <begin position="421"/>
        <end position="446"/>
    </location>
</feature>
<dbReference type="PANTHER" id="PTHR23389">
    <property type="entry name" value="CHROMOSOME TRANSMISSION FIDELITY FACTOR 18"/>
    <property type="match status" value="1"/>
</dbReference>
<name>A0A8J6KT41_MICOH</name>
<feature type="compositionally biased region" description="Basic residues" evidence="1">
    <location>
        <begin position="660"/>
        <end position="672"/>
    </location>
</feature>
<feature type="region of interest" description="Disordered" evidence="1">
    <location>
        <begin position="1087"/>
        <end position="1119"/>
    </location>
</feature>
<dbReference type="Proteomes" id="UP000710432">
    <property type="component" value="Unassembled WGS sequence"/>
</dbReference>
<organism evidence="3 4">
    <name type="scientific">Microtus ochrogaster</name>
    <name type="common">Prairie vole</name>
    <dbReference type="NCBI Taxonomy" id="79684"/>
    <lineage>
        <taxon>Eukaryota</taxon>
        <taxon>Metazoa</taxon>
        <taxon>Chordata</taxon>
        <taxon>Craniata</taxon>
        <taxon>Vertebrata</taxon>
        <taxon>Euteleostomi</taxon>
        <taxon>Mammalia</taxon>
        <taxon>Eutheria</taxon>
        <taxon>Euarchontoglires</taxon>
        <taxon>Glires</taxon>
        <taxon>Rodentia</taxon>
        <taxon>Myomorpha</taxon>
        <taxon>Muroidea</taxon>
        <taxon>Cricetidae</taxon>
        <taxon>Arvicolinae</taxon>
        <taxon>Microtus</taxon>
    </lineage>
</organism>
<sequence>MVGVLAMAAAAASPPVKDYEIEPCKKRRKDDDSSSCETITKYLSPKEKTGDKVFSPPKPSNILHYFRKTSPTDEKLQLTKECTIKPSPSLLVGNSKDHKTPLEVLSNTEFKKKGKRVNLSHQLNDIKIKSPVGISSDTKKDCGLSDFVESSTDVFLYKKDVEVLAESIQDRRNQPNTITSKKNFQKVNPNKGTTKNDGKMLRKRKHSKVLDLSESLPLADDINLLKKGGKESKPSLANGNERTANHVDSRACATKTMDLNKTTITVSYEEFLKSQKAARVEEIPDPAVPACVPSGSGEAVKSSSEGESENCEFSPRVHLKTVTVLAQVHPTPPKKKGKIAQIFLKQKQPDLESSLSDPENEQTVQKRKSNVVIQEGQLELAVLEAGSSEASVPKCSMEERQQFMRAFRQPPSEMLRNGFKKPLEKQKDPNEKPANEEGDNGPEKVIENLNIQIVSNPGSSQTHTDKASFPKEKSKKLKKRAKKTIGTRPTPGGNREESMQKEETSFSPKDKQKQNSLRRSLRQKSEVFKSNSLLNSESLVCEDTAHNSLKMSLGDRNKSRKPSTSIQDMVTHSEAEPENRLLNVSTPKRTRSSLRGSCMPTVVTLRGTESEDGQDTSPAKASTPKAACMSEKHSLYTAELITIPSDSESPIRMKFIRISTPKKSKKKSKKLSKKSETTEGDLTSQKRKASSTLKNVSKAKQLIEKAKAFRVSGPKAEETVVPLRRSSRHQIPPEREKSPETDDSVILIDSSPTSIKQPEKNQKKLKNLNDVLGKKVNKPSKNVPDSWDTDFKGSSDDEECHLCNTVLITGPTGVGKTAAVYACAQELGFKIFEVNASSQRSGRQILSQLKEATQSHQVDKQGVNSQKPCFFNNYNIGKSPRIKNASLEQRQIIQTKSTNANNSNVKEFGAEESNRKNATSLILFEEVDVIFDEDAGFLNAVKTFMATTKRPVVLTTSDPTFSLVFDGCFEEINFNIPSLHKITTKEEWHKFIQLLTEFHMQNIDLLYSNLEFILPLPVTVIPVTTEASAPGSMDNLPRMKSEDQSLKKSQKRKQKKMVTLDDSDLFDTGLDFSDELTSLSPVPFSALEDLTSRDREGNQETQTHNKGFTSDSVPRPPKTPAGKCSVLISHCLNSLAEFMENMSFLDAVLRDAGEQNELGRKPFCWTSGKVKSGLCDEFSIESRDGWGPQRSEELKATAEALSFTKCSSTISKALESLNSCKHLGRDSVSELTFCVSQRCSDVCFHLSAANLDNADKRMAVIKRVLSSRSLLTVGNKQASITDYLPTLRNICRTEKLKEQGRNKRRFLHYFEGIHLDIPEEAVTALAADFP</sequence>
<dbReference type="GO" id="GO:0005524">
    <property type="term" value="F:ATP binding"/>
    <property type="evidence" value="ECO:0007669"/>
    <property type="project" value="InterPro"/>
</dbReference>
<accession>A0A8J6KT41</accession>
<evidence type="ECO:0000313" key="4">
    <source>
        <dbReference type="Proteomes" id="UP000710432"/>
    </source>
</evidence>
<feature type="region of interest" description="Disordered" evidence="1">
    <location>
        <begin position="173"/>
        <end position="198"/>
    </location>
</feature>
<dbReference type="SUPFAM" id="SSF52540">
    <property type="entry name" value="P-loop containing nucleoside triphosphate hydrolases"/>
    <property type="match status" value="1"/>
</dbReference>
<feature type="compositionally biased region" description="Basic and acidic residues" evidence="1">
    <location>
        <begin position="463"/>
        <end position="472"/>
    </location>
</feature>
<feature type="compositionally biased region" description="Polar residues" evidence="1">
    <location>
        <begin position="1099"/>
        <end position="1112"/>
    </location>
</feature>
<reference evidence="3" key="1">
    <citation type="submission" date="2020-03" db="EMBL/GenBank/DDBJ databases">
        <title>Studies in the Genomics of Life Span.</title>
        <authorList>
            <person name="Glass D."/>
        </authorList>
    </citation>
    <scope>NUCLEOTIDE SEQUENCE</scope>
    <source>
        <strain evidence="3">LTLLF</strain>
        <tissue evidence="3">Muscle</tissue>
    </source>
</reference>
<feature type="domain" description="AAA+ ATPase" evidence="2">
    <location>
        <begin position="802"/>
        <end position="979"/>
    </location>
</feature>
<evidence type="ECO:0000313" key="3">
    <source>
        <dbReference type="EMBL" id="KAH0510698.1"/>
    </source>
</evidence>
<proteinExistence type="predicted"/>
<feature type="region of interest" description="Disordered" evidence="1">
    <location>
        <begin position="1027"/>
        <end position="1055"/>
    </location>
</feature>
<feature type="region of interest" description="Disordered" evidence="1">
    <location>
        <begin position="656"/>
        <end position="696"/>
    </location>
</feature>
<feature type="region of interest" description="Disordered" evidence="1">
    <location>
        <begin position="551"/>
        <end position="579"/>
    </location>
</feature>
<evidence type="ECO:0000259" key="2">
    <source>
        <dbReference type="SMART" id="SM00382"/>
    </source>
</evidence>
<feature type="region of interest" description="Disordered" evidence="1">
    <location>
        <begin position="386"/>
        <end position="529"/>
    </location>
</feature>
<feature type="compositionally biased region" description="Basic and acidic residues" evidence="1">
    <location>
        <begin position="494"/>
        <end position="513"/>
    </location>
</feature>
<feature type="compositionally biased region" description="Polar residues" evidence="1">
    <location>
        <begin position="174"/>
        <end position="193"/>
    </location>
</feature>
<feature type="region of interest" description="Disordered" evidence="1">
    <location>
        <begin position="711"/>
        <end position="763"/>
    </location>
</feature>
<dbReference type="GO" id="GO:0016887">
    <property type="term" value="F:ATP hydrolysis activity"/>
    <property type="evidence" value="ECO:0007669"/>
    <property type="project" value="InterPro"/>
</dbReference>
<dbReference type="Gene3D" id="3.40.50.300">
    <property type="entry name" value="P-loop containing nucleotide triphosphate hydrolases"/>
    <property type="match status" value="1"/>
</dbReference>
<dbReference type="CDD" id="cd00009">
    <property type="entry name" value="AAA"/>
    <property type="match status" value="1"/>
</dbReference>
<dbReference type="Pfam" id="PF00004">
    <property type="entry name" value="AAA"/>
    <property type="match status" value="1"/>
</dbReference>
<dbReference type="GO" id="GO:0003677">
    <property type="term" value="F:DNA binding"/>
    <property type="evidence" value="ECO:0007669"/>
    <property type="project" value="TreeGrafter"/>
</dbReference>
<feature type="region of interest" description="Disordered" evidence="1">
    <location>
        <begin position="289"/>
        <end position="313"/>
    </location>
</feature>
<feature type="region of interest" description="Disordered" evidence="1">
    <location>
        <begin position="606"/>
        <end position="627"/>
    </location>
</feature>
<protein>
    <submittedName>
        <fullName evidence="3">ATPase family AAA domain-containing protein 5</fullName>
    </submittedName>
</protein>
<feature type="compositionally biased region" description="Basic residues" evidence="1">
    <location>
        <begin position="473"/>
        <end position="485"/>
    </location>
</feature>
<gene>
    <name evidence="3" type="ORF">LTLLF_153530</name>
</gene>
<dbReference type="SMART" id="SM00382">
    <property type="entry name" value="AAA"/>
    <property type="match status" value="1"/>
</dbReference>
<dbReference type="PANTHER" id="PTHR23389:SF21">
    <property type="entry name" value="ATPASE FAMILY AAA DOMAIN-CONTAINING PROTEIN 5"/>
    <property type="match status" value="1"/>
</dbReference>
<feature type="compositionally biased region" description="Basic and acidic residues" evidence="1">
    <location>
        <begin position="1037"/>
        <end position="1046"/>
    </location>
</feature>
<dbReference type="FunFam" id="3.40.50.300:FF:001246">
    <property type="entry name" value="ATPase family AAA domain-containing protein 5"/>
    <property type="match status" value="1"/>
</dbReference>
<dbReference type="InterPro" id="IPR027417">
    <property type="entry name" value="P-loop_NTPase"/>
</dbReference>
<comment type="caution">
    <text evidence="3">The sequence shown here is derived from an EMBL/GenBank/DDBJ whole genome shotgun (WGS) entry which is preliminary data.</text>
</comment>
<feature type="compositionally biased region" description="Polar residues" evidence="1">
    <location>
        <begin position="351"/>
        <end position="363"/>
    </location>
</feature>